<dbReference type="RefSeq" id="WP_169911513.1">
    <property type="nucleotide sequence ID" value="NZ_MZGV01000005.1"/>
</dbReference>
<dbReference type="STRING" id="1450648.CLORY_06790"/>
<dbReference type="PANTHER" id="PTHR41309">
    <property type="entry name" value="MEMBRANE PROTEIN-RELATED"/>
    <property type="match status" value="1"/>
</dbReference>
<evidence type="ECO:0000256" key="1">
    <source>
        <dbReference type="SAM" id="Phobius"/>
    </source>
</evidence>
<dbReference type="AlphaFoldDB" id="A0A1V4IVS5"/>
<name>A0A1V4IVS5_9CLOT</name>
<dbReference type="EMBL" id="MZGV01000005">
    <property type="protein sequence ID" value="OPJ64132.1"/>
    <property type="molecule type" value="Genomic_DNA"/>
</dbReference>
<organism evidence="2 3">
    <name type="scientific">Clostridium oryzae</name>
    <dbReference type="NCBI Taxonomy" id="1450648"/>
    <lineage>
        <taxon>Bacteria</taxon>
        <taxon>Bacillati</taxon>
        <taxon>Bacillota</taxon>
        <taxon>Clostridia</taxon>
        <taxon>Eubacteriales</taxon>
        <taxon>Clostridiaceae</taxon>
        <taxon>Clostridium</taxon>
    </lineage>
</organism>
<dbReference type="Pfam" id="PF13346">
    <property type="entry name" value="ABC2_membrane_5"/>
    <property type="match status" value="1"/>
</dbReference>
<keyword evidence="3" id="KW-1185">Reference proteome</keyword>
<evidence type="ECO:0000313" key="2">
    <source>
        <dbReference type="EMBL" id="OPJ64132.1"/>
    </source>
</evidence>
<keyword evidence="1" id="KW-0472">Membrane</keyword>
<feature type="transmembrane region" description="Helical" evidence="1">
    <location>
        <begin position="202"/>
        <end position="221"/>
    </location>
</feature>
<feature type="transmembrane region" description="Helical" evidence="1">
    <location>
        <begin position="166"/>
        <end position="190"/>
    </location>
</feature>
<feature type="transmembrane region" description="Helical" evidence="1">
    <location>
        <begin position="15"/>
        <end position="41"/>
    </location>
</feature>
<comment type="caution">
    <text evidence="2">The sequence shown here is derived from an EMBL/GenBank/DDBJ whole genome shotgun (WGS) entry which is preliminary data.</text>
</comment>
<dbReference type="Proteomes" id="UP000190080">
    <property type="component" value="Unassembled WGS sequence"/>
</dbReference>
<evidence type="ECO:0000313" key="3">
    <source>
        <dbReference type="Proteomes" id="UP000190080"/>
    </source>
</evidence>
<proteinExistence type="predicted"/>
<reference evidence="2 3" key="1">
    <citation type="submission" date="2017-03" db="EMBL/GenBank/DDBJ databases">
        <title>Genome sequence of Clostridium oryzae DSM 28571.</title>
        <authorList>
            <person name="Poehlein A."/>
            <person name="Daniel R."/>
        </authorList>
    </citation>
    <scope>NUCLEOTIDE SEQUENCE [LARGE SCALE GENOMIC DNA]</scope>
    <source>
        <strain evidence="2 3">DSM 28571</strain>
    </source>
</reference>
<sequence>MINLIIKDFPIRKRLALDILVSCLVGNLLFIEAPAFIYILVPSVLVYGHILNSCTYNDRYNGDVMFNSLPVTRKEVVLSKYAGSFVILILSVGATLIFTYLFRALNVSGAAVSSFIHLNKMIHLDQINGLMNIKGTLSSCATTIIIMIAIYFPIYFRFEFKDVKNVFVLVLYLLWVIPFFLIKLIGAYNISRAVMYLNNMNTVILGILLAAALFILIYISINLSIKFYTSRDI</sequence>
<feature type="transmembrane region" description="Helical" evidence="1">
    <location>
        <begin position="136"/>
        <end position="154"/>
    </location>
</feature>
<accession>A0A1V4IVS5</accession>
<feature type="transmembrane region" description="Helical" evidence="1">
    <location>
        <begin position="81"/>
        <end position="102"/>
    </location>
</feature>
<gene>
    <name evidence="2" type="ORF">CLORY_06790</name>
</gene>
<dbReference type="InterPro" id="IPR025699">
    <property type="entry name" value="ABC2_memb-like"/>
</dbReference>
<dbReference type="PANTHER" id="PTHR41309:SF2">
    <property type="entry name" value="MEMBRANE PROTEIN"/>
    <property type="match status" value="1"/>
</dbReference>
<evidence type="ECO:0008006" key="4">
    <source>
        <dbReference type="Google" id="ProtNLM"/>
    </source>
</evidence>
<keyword evidence="1" id="KW-1133">Transmembrane helix</keyword>
<keyword evidence="1" id="KW-0812">Transmembrane</keyword>
<protein>
    <recommendedName>
        <fullName evidence="4">ABC-2 family transporter protein</fullName>
    </recommendedName>
</protein>